<comment type="caution">
    <text evidence="2">The sequence shown here is derived from an EMBL/GenBank/DDBJ whole genome shotgun (WGS) entry which is preliminary data.</text>
</comment>
<gene>
    <name evidence="2" type="ORF">CTI12_AA176710</name>
</gene>
<dbReference type="AlphaFoldDB" id="A0A2U1P893"/>
<evidence type="ECO:0000313" key="2">
    <source>
        <dbReference type="EMBL" id="PWA81969.1"/>
    </source>
</evidence>
<accession>A0A2U1P893</accession>
<dbReference type="Proteomes" id="UP000245207">
    <property type="component" value="Unassembled WGS sequence"/>
</dbReference>
<dbReference type="OrthoDB" id="1689965at2759"/>
<reference evidence="2 3" key="1">
    <citation type="journal article" date="2018" name="Mol. Plant">
        <title>The genome of Artemisia annua provides insight into the evolution of Asteraceae family and artemisinin biosynthesis.</title>
        <authorList>
            <person name="Shen Q."/>
            <person name="Zhang L."/>
            <person name="Liao Z."/>
            <person name="Wang S."/>
            <person name="Yan T."/>
            <person name="Shi P."/>
            <person name="Liu M."/>
            <person name="Fu X."/>
            <person name="Pan Q."/>
            <person name="Wang Y."/>
            <person name="Lv Z."/>
            <person name="Lu X."/>
            <person name="Zhang F."/>
            <person name="Jiang W."/>
            <person name="Ma Y."/>
            <person name="Chen M."/>
            <person name="Hao X."/>
            <person name="Li L."/>
            <person name="Tang Y."/>
            <person name="Lv G."/>
            <person name="Zhou Y."/>
            <person name="Sun X."/>
            <person name="Brodelius P.E."/>
            <person name="Rose J.K.C."/>
            <person name="Tang K."/>
        </authorList>
    </citation>
    <scope>NUCLEOTIDE SEQUENCE [LARGE SCALE GENOMIC DNA]</scope>
    <source>
        <strain evidence="3">cv. Huhao1</strain>
        <tissue evidence="2">Leaf</tissue>
    </source>
</reference>
<feature type="compositionally biased region" description="Low complexity" evidence="1">
    <location>
        <begin position="44"/>
        <end position="64"/>
    </location>
</feature>
<name>A0A2U1P893_ARTAN</name>
<keyword evidence="3" id="KW-1185">Reference proteome</keyword>
<proteinExistence type="predicted"/>
<evidence type="ECO:0000256" key="1">
    <source>
        <dbReference type="SAM" id="MobiDB-lite"/>
    </source>
</evidence>
<evidence type="ECO:0000313" key="3">
    <source>
        <dbReference type="Proteomes" id="UP000245207"/>
    </source>
</evidence>
<protein>
    <submittedName>
        <fullName evidence="2">Uncharacterized protein</fullName>
    </submittedName>
</protein>
<dbReference type="EMBL" id="PKPP01001527">
    <property type="protein sequence ID" value="PWA81969.1"/>
    <property type="molecule type" value="Genomic_DNA"/>
</dbReference>
<sequence>MPIETTDPFGQLDLTDTEVRETAYEIFIGACLSTGGTRPLTYVSQTSGKSYSSSSSLSDRMSSLPSLQRVFFKE</sequence>
<organism evidence="2 3">
    <name type="scientific">Artemisia annua</name>
    <name type="common">Sweet wormwood</name>
    <dbReference type="NCBI Taxonomy" id="35608"/>
    <lineage>
        <taxon>Eukaryota</taxon>
        <taxon>Viridiplantae</taxon>
        <taxon>Streptophyta</taxon>
        <taxon>Embryophyta</taxon>
        <taxon>Tracheophyta</taxon>
        <taxon>Spermatophyta</taxon>
        <taxon>Magnoliopsida</taxon>
        <taxon>eudicotyledons</taxon>
        <taxon>Gunneridae</taxon>
        <taxon>Pentapetalae</taxon>
        <taxon>asterids</taxon>
        <taxon>campanulids</taxon>
        <taxon>Asterales</taxon>
        <taxon>Asteraceae</taxon>
        <taxon>Asteroideae</taxon>
        <taxon>Anthemideae</taxon>
        <taxon>Artemisiinae</taxon>
        <taxon>Artemisia</taxon>
    </lineage>
</organism>
<feature type="region of interest" description="Disordered" evidence="1">
    <location>
        <begin position="36"/>
        <end position="64"/>
    </location>
</feature>
<dbReference type="STRING" id="35608.A0A2U1P893"/>